<name>A0A2N5DWR1_9GAMM</name>
<dbReference type="EMBL" id="PJZH01000022">
    <property type="protein sequence ID" value="PLR31694.1"/>
    <property type="molecule type" value="Genomic_DNA"/>
</dbReference>
<evidence type="ECO:0000313" key="2">
    <source>
        <dbReference type="EMBL" id="PLR31694.1"/>
    </source>
</evidence>
<proteinExistence type="predicted"/>
<keyword evidence="3" id="KW-1185">Reference proteome</keyword>
<keyword evidence="1" id="KW-0732">Signal</keyword>
<accession>A0A2N5DWR1</accession>
<reference evidence="2 3" key="1">
    <citation type="submission" date="2017-12" db="EMBL/GenBank/DDBJ databases">
        <title>Characterization of six clinical isolates of Enterochimera gen. nov., a novel genus of the Yersiniaciae family and the three species Enterochimera arupensis sp. nov., Enterochimera coloradensis sp. nov, and Enterochimera californica sp. nov.</title>
        <authorList>
            <person name="Rossi A."/>
            <person name="Fisher M."/>
        </authorList>
    </citation>
    <scope>NUCLEOTIDE SEQUENCE [LARGE SCALE GENOMIC DNA]</scope>
    <source>
        <strain evidence="3">2016-Iso4</strain>
    </source>
</reference>
<comment type="caution">
    <text evidence="2">The sequence shown here is derived from an EMBL/GenBank/DDBJ whole genome shotgun (WGS) entry which is preliminary data.</text>
</comment>
<organism evidence="2 3">
    <name type="scientific">Chimaeribacter coloradensis</name>
    <dbReference type="NCBI Taxonomy" id="2060068"/>
    <lineage>
        <taxon>Bacteria</taxon>
        <taxon>Pseudomonadati</taxon>
        <taxon>Pseudomonadota</taxon>
        <taxon>Gammaproteobacteria</taxon>
        <taxon>Enterobacterales</taxon>
        <taxon>Yersiniaceae</taxon>
        <taxon>Chimaeribacter</taxon>
    </lineage>
</organism>
<dbReference type="Proteomes" id="UP000234503">
    <property type="component" value="Unassembled WGS sequence"/>
</dbReference>
<dbReference type="AlphaFoldDB" id="A0A2N5DWR1"/>
<evidence type="ECO:0000256" key="1">
    <source>
        <dbReference type="SAM" id="SignalP"/>
    </source>
</evidence>
<evidence type="ECO:0000313" key="3">
    <source>
        <dbReference type="Proteomes" id="UP000234503"/>
    </source>
</evidence>
<gene>
    <name evidence="2" type="ORF">CYR32_16440</name>
</gene>
<feature type="signal peptide" evidence="1">
    <location>
        <begin position="1"/>
        <end position="17"/>
    </location>
</feature>
<feature type="chain" id="PRO_5014781859" evidence="1">
    <location>
        <begin position="18"/>
        <end position="479"/>
    </location>
</feature>
<sequence>MKYGLLTFLLLPTLSFAEPDYPPPVNWPVLIDRVTYASPGTLQTLLDKLFPLRSTLDEEHKNELNRALTLALVKSPATTLDALSEIDLYSISEDNAFMRSFTTHAVCRLPQVRYYDKASITRYYQQATQVVSASSHKNSQRCLHIMEKAMNDLNVDDTHSGIAWGTEEYYVTAPGTQVPDNWPTLIEQVTRSNPETLKTLPEKVFSFGLTLDGGHTSQLNNALRFSLLKATSQTLDVLSMIDNHDIGENTSLIQRFNTESVCSPSLGFLYDKPSVLRYYQQVSQALKNSKHKNSQHCLWLMRETMEEFDYEAQRGTMKWGTRFYPEPGTAVPDSWPTYITQLTRADPEAIKALPEAVFITGPVLSYEQLVEFHIAASMALMKAPAQTLDALTIIDAYSGDDPRIIQHFDTDTICGIPAAMDHTKASVIRYYRHTRQALEKTSRQNTQQCLWMLNASMEEIMADAARSNSKWGTLTYPAP</sequence>
<protein>
    <submittedName>
        <fullName evidence="2">Uncharacterized protein</fullName>
    </submittedName>
</protein>